<dbReference type="GO" id="GO:0047355">
    <property type="term" value="F:CDP-glycerol glycerophosphotransferase activity"/>
    <property type="evidence" value="ECO:0007669"/>
    <property type="project" value="InterPro"/>
</dbReference>
<evidence type="ECO:0000313" key="1">
    <source>
        <dbReference type="EMBL" id="TBW73644.1"/>
    </source>
</evidence>
<dbReference type="InterPro" id="IPR007554">
    <property type="entry name" value="Glycerophosphate_synth"/>
</dbReference>
<dbReference type="GO" id="GO:0016020">
    <property type="term" value="C:membrane"/>
    <property type="evidence" value="ECO:0007669"/>
    <property type="project" value="InterPro"/>
</dbReference>
<sequence>MNILLVLFKTRNMNVQQYKALKHCEAFKHVETIYIADEKSINIDIKGYDYILFANPNFTFNHVELEQAIQTLQSSDATAVQWTLRDVKYLKQMPYTYNNYREWFATILIRRDETQEHCDLMTYFQATATITSKAYISANYIGRNTQNKEYKHDIIDLTIDLLESLSTAQILGGFASKKDLIHFLDFVIDNQVFERDVDKEKQLKLMKIIAQKFSGLKELRERKQTRLYLFYGLVFKRYFDEALSALTLYRSRRYWYQVNQNLEQNRDNEFEQLRTSDAWIKTQKYRDARIKLQLILKYLEKYSLKCFAHLFKMIIHKPIWLISERKDSASDNSYFLFKYLTQQCSEIKAYYILDKHARHAHAKVKNLGKVINFGSIKHKLLMLAADNYITSFTAEETLLPYNNQLYKHIYQQELAQKKIISIQHGMIIHNISPYLSKNNYLVNYITANNQFEKQIITETLGYDEHEVLITGMARHDNLLETSVEISESQKVLFMPTWQRGLQYLTTAQFLSSEYYHKMVELLNNSTVLDFLQRYNLTLRVLLHPQFDKYSKYLMSEHAEIEFCSMSDVEIPTAIAQSKFLITDFSSVAVDFLFQQKNVIFYQYNKYLSHHVPSKQIQYRDIGQVVTTIEQVTEALQKLAANDFKLLPQYQIAYDKLFEVKHHINQTLVDTIKQLK</sequence>
<keyword evidence="1" id="KW-0808">Transferase</keyword>
<dbReference type="Pfam" id="PF04464">
    <property type="entry name" value="Glyphos_transf"/>
    <property type="match status" value="1"/>
</dbReference>
<protein>
    <submittedName>
        <fullName evidence="1">CDP-glycerol--glycerophosphate glycerophosphotransferase</fullName>
    </submittedName>
</protein>
<dbReference type="Gene3D" id="3.40.50.11820">
    <property type="match status" value="1"/>
</dbReference>
<dbReference type="Proteomes" id="UP000293637">
    <property type="component" value="Unassembled WGS sequence"/>
</dbReference>
<comment type="caution">
    <text evidence="1">The sequence shown here is derived from an EMBL/GenBank/DDBJ whole genome shotgun (WGS) entry which is preliminary data.</text>
</comment>
<dbReference type="EMBL" id="SCHB01000001">
    <property type="protein sequence ID" value="TBW73644.1"/>
    <property type="molecule type" value="Genomic_DNA"/>
</dbReference>
<accession>A0A4V2KW11</accession>
<dbReference type="AlphaFoldDB" id="A0A4V2KW11"/>
<dbReference type="RefSeq" id="WP_037540896.1">
    <property type="nucleotide sequence ID" value="NZ_AP021848.1"/>
</dbReference>
<proteinExistence type="predicted"/>
<name>A0A4V2KW11_STALU</name>
<gene>
    <name evidence="1" type="ORF">EQ812_02225</name>
</gene>
<dbReference type="GeneID" id="58091111"/>
<evidence type="ECO:0000313" key="2">
    <source>
        <dbReference type="Proteomes" id="UP000293637"/>
    </source>
</evidence>
<dbReference type="InterPro" id="IPR043149">
    <property type="entry name" value="TagF_N"/>
</dbReference>
<reference evidence="1 2" key="1">
    <citation type="journal article" date="2019" name="Sci. Transl. Med.">
        <title>Quorum sensing between bacterial species on the skin protects against epidermal injury in atopic dermatitis.</title>
        <authorList>
            <person name="Williams M.R."/>
        </authorList>
    </citation>
    <scope>NUCLEOTIDE SEQUENCE [LARGE SCALE GENOMIC DNA]</scope>
    <source>
        <strain evidence="1 2">E7</strain>
    </source>
</reference>
<organism evidence="1 2">
    <name type="scientific">Staphylococcus lugdunensis</name>
    <dbReference type="NCBI Taxonomy" id="28035"/>
    <lineage>
        <taxon>Bacteria</taxon>
        <taxon>Bacillati</taxon>
        <taxon>Bacillota</taxon>
        <taxon>Bacilli</taxon>
        <taxon>Bacillales</taxon>
        <taxon>Staphylococcaceae</taxon>
        <taxon>Staphylococcus</taxon>
    </lineage>
</organism>